<comment type="caution">
    <text evidence="3">The sequence shown here is derived from an EMBL/GenBank/DDBJ whole genome shotgun (WGS) entry which is preliminary data.</text>
</comment>
<dbReference type="Proteomes" id="UP000702954">
    <property type="component" value="Unassembled WGS sequence"/>
</dbReference>
<dbReference type="PANTHER" id="PTHR43649">
    <property type="entry name" value="ARABINOSE-BINDING PROTEIN-RELATED"/>
    <property type="match status" value="1"/>
</dbReference>
<dbReference type="EMBL" id="BHEO01000002">
    <property type="protein sequence ID" value="GBU04019.1"/>
    <property type="molecule type" value="Genomic_DNA"/>
</dbReference>
<accession>A0A4R3JAT8</accession>
<dbReference type="Proteomes" id="UP000294613">
    <property type="component" value="Unassembled WGS sequence"/>
</dbReference>
<dbReference type="InterPro" id="IPR006059">
    <property type="entry name" value="SBP"/>
</dbReference>
<keyword evidence="1" id="KW-0732">Signal</keyword>
<evidence type="ECO:0000313" key="5">
    <source>
        <dbReference type="Proteomes" id="UP000702954"/>
    </source>
</evidence>
<gene>
    <name evidence="3" type="ORF">EDD74_13118</name>
    <name evidence="2" type="ORF">FAEUMB_05600</name>
</gene>
<protein>
    <submittedName>
        <fullName evidence="2 3">ABC transporter substrate-binding protein</fullName>
    </submittedName>
</protein>
<proteinExistence type="predicted"/>
<dbReference type="AlphaFoldDB" id="A0A4R3JAT8"/>
<evidence type="ECO:0000256" key="1">
    <source>
        <dbReference type="SAM" id="SignalP"/>
    </source>
</evidence>
<reference evidence="3 4" key="2">
    <citation type="submission" date="2019-03" db="EMBL/GenBank/DDBJ databases">
        <title>Genomic Encyclopedia of Type Strains, Phase IV (KMG-IV): sequencing the most valuable type-strain genomes for metagenomic binning, comparative biology and taxonomic classification.</title>
        <authorList>
            <person name="Goeker M."/>
        </authorList>
    </citation>
    <scope>NUCLEOTIDE SEQUENCE [LARGE SCALE GENOMIC DNA]</scope>
    <source>
        <strain evidence="3 4">DSM 103426</strain>
    </source>
</reference>
<evidence type="ECO:0000313" key="4">
    <source>
        <dbReference type="Proteomes" id="UP000294613"/>
    </source>
</evidence>
<organism evidence="3 4">
    <name type="scientific">Faecalimonas umbilicata</name>
    <dbReference type="NCBI Taxonomy" id="1912855"/>
    <lineage>
        <taxon>Bacteria</taxon>
        <taxon>Bacillati</taxon>
        <taxon>Bacillota</taxon>
        <taxon>Clostridia</taxon>
        <taxon>Lachnospirales</taxon>
        <taxon>Lachnospiraceae</taxon>
        <taxon>Faecalimonas</taxon>
    </lineage>
</organism>
<dbReference type="Gene3D" id="3.40.190.10">
    <property type="entry name" value="Periplasmic binding protein-like II"/>
    <property type="match status" value="1"/>
</dbReference>
<feature type="signal peptide" evidence="1">
    <location>
        <begin position="1"/>
        <end position="19"/>
    </location>
</feature>
<keyword evidence="5" id="KW-1185">Reference proteome</keyword>
<dbReference type="EMBL" id="SLZV01000031">
    <property type="protein sequence ID" value="TCS62694.1"/>
    <property type="molecule type" value="Genomic_DNA"/>
</dbReference>
<dbReference type="InterPro" id="IPR050490">
    <property type="entry name" value="Bact_solute-bd_prot1"/>
</dbReference>
<dbReference type="CDD" id="cd14748">
    <property type="entry name" value="PBP2_UgpB"/>
    <property type="match status" value="1"/>
</dbReference>
<dbReference type="RefSeq" id="WP_016441566.1">
    <property type="nucleotide sequence ID" value="NZ_BHEO01000002.1"/>
</dbReference>
<evidence type="ECO:0000313" key="2">
    <source>
        <dbReference type="EMBL" id="GBU04019.1"/>
    </source>
</evidence>
<sequence length="432" mass="48930">MKRTLAILLALGLSVSSLTGCGSDEKETKKEKDGKTVINFWCHENKPWIEAYEETIKRFEKEHPEYDVKLSNYPFDVYNQKIQTALTSGKGEVDIIAVWGGTAPNFIETDALAEVPEDIVKELESDYLDPTLGVFQKEGKYYGVPMEFNLEYGGMIVNKKLFEEAGLSYPQTWEELRETSKKVAKKNGEVMEMTGFDMIDADALICNYLSMILQQGGQYLEEDHSINFATPEGVKAMEEIVSMVKDGETSLESLTSGEYAFNRTYQDKGFMASVGSWGIGEGTGSYDLTYGEDFEYIPVPLYGDEVAFASETGWGIMVPENSQHKDAAWEFIEFFSQPENLVKHNIACNQLPPRKSLLDNEEYREAMPNITFLLDIMEKGQWMGPYNTSAMREIFNEMFISLCQEENPDIEKALKEVSEKITAECQLGYETK</sequence>
<dbReference type="Pfam" id="PF01547">
    <property type="entry name" value="SBP_bac_1"/>
    <property type="match status" value="1"/>
</dbReference>
<dbReference type="PROSITE" id="PS51257">
    <property type="entry name" value="PROKAR_LIPOPROTEIN"/>
    <property type="match status" value="1"/>
</dbReference>
<evidence type="ECO:0000313" key="3">
    <source>
        <dbReference type="EMBL" id="TCS62694.1"/>
    </source>
</evidence>
<reference evidence="2 5" key="1">
    <citation type="journal article" date="2018" name="Int. J. Syst. Evol. Microbiol.">
        <title>Draft Genome Sequence of Faecalimonas umbilicata JCM 30896T, an Acetate-Producing Bacterium Isolated from Human Feces.</title>
        <authorList>
            <person name="Sakamoto M."/>
            <person name="Ikeyama N."/>
            <person name="Yuki M."/>
            <person name="Ohkuma M."/>
        </authorList>
    </citation>
    <scope>NUCLEOTIDE SEQUENCE [LARGE SCALE GENOMIC DNA]</scope>
    <source>
        <strain evidence="2 5">EGH7</strain>
    </source>
</reference>
<feature type="chain" id="PRO_5038495569" evidence="1">
    <location>
        <begin position="20"/>
        <end position="432"/>
    </location>
</feature>
<name>A0A4R3JAT8_9FIRM</name>
<dbReference type="SUPFAM" id="SSF53850">
    <property type="entry name" value="Periplasmic binding protein-like II"/>
    <property type="match status" value="1"/>
</dbReference>
<dbReference type="PANTHER" id="PTHR43649:SF12">
    <property type="entry name" value="DIACETYLCHITOBIOSE BINDING PROTEIN DASA"/>
    <property type="match status" value="1"/>
</dbReference>